<keyword evidence="1" id="KW-0812">Transmembrane</keyword>
<accession>D3L9N7</accession>
<keyword evidence="1" id="KW-1133">Transmembrane helix</keyword>
<sequence>MIWLAIFGLFALVVQLEFSRLALGAFIVWGLFLFTVVFYVFRLRLLLDDDRILFQGVFFGSDLDIEIKDIKIVKIFPKKRFVEFTFDNRNYRILTSKKAVKYFQKINDGSNEK</sequence>
<protein>
    <recommendedName>
        <fullName evidence="4">Pore-forming protein</fullName>
    </recommendedName>
</protein>
<evidence type="ECO:0000256" key="1">
    <source>
        <dbReference type="SAM" id="Phobius"/>
    </source>
</evidence>
<organism evidence="2 3">
    <name type="scientific">Oenococcus oeni AWRIB429</name>
    <dbReference type="NCBI Taxonomy" id="655225"/>
    <lineage>
        <taxon>Bacteria</taxon>
        <taxon>Bacillati</taxon>
        <taxon>Bacillota</taxon>
        <taxon>Bacilli</taxon>
        <taxon>Lactobacillales</taxon>
        <taxon>Lactobacillaceae</taxon>
        <taxon>Oenococcus</taxon>
    </lineage>
</organism>
<dbReference type="EMBL" id="ACSE01000020">
    <property type="protein sequence ID" value="EFD88387.1"/>
    <property type="molecule type" value="Genomic_DNA"/>
</dbReference>
<dbReference type="AlphaFoldDB" id="D3L9N7"/>
<comment type="caution">
    <text evidence="2">The sequence shown here is derived from an EMBL/GenBank/DDBJ whole genome shotgun (WGS) entry which is preliminary data.</text>
</comment>
<reference evidence="2 3" key="1">
    <citation type="journal article" date="2010" name="Appl. Microbiol. Biotechnol.">
        <title>Genotypic diversity in Oenococcus oeni by high-density microarray comparative genome hybridization and whole genome sequencing.</title>
        <authorList>
            <person name="Borneman A.R."/>
            <person name="Bartowsky E.J."/>
            <person name="McCarthy J."/>
            <person name="Chambers P.J."/>
        </authorList>
    </citation>
    <scope>NUCLEOTIDE SEQUENCE [LARGE SCALE GENOMIC DNA]</scope>
    <source>
        <strain evidence="2 3">AWRIB429</strain>
    </source>
</reference>
<dbReference type="Pfam" id="PF17255">
    <property type="entry name" value="EbsA"/>
    <property type="match status" value="1"/>
</dbReference>
<dbReference type="Proteomes" id="UP000003075">
    <property type="component" value="Unassembled WGS sequence"/>
</dbReference>
<evidence type="ECO:0000313" key="3">
    <source>
        <dbReference type="Proteomes" id="UP000003075"/>
    </source>
</evidence>
<feature type="transmembrane region" description="Helical" evidence="1">
    <location>
        <begin position="26"/>
        <end position="45"/>
    </location>
</feature>
<evidence type="ECO:0008006" key="4">
    <source>
        <dbReference type="Google" id="ProtNLM"/>
    </source>
</evidence>
<evidence type="ECO:0000313" key="2">
    <source>
        <dbReference type="EMBL" id="EFD88387.1"/>
    </source>
</evidence>
<keyword evidence="1" id="KW-0472">Membrane</keyword>
<name>D3L9N7_OENOE</name>
<gene>
    <name evidence="2" type="ORF">AWRIB429_1067</name>
</gene>
<dbReference type="InterPro" id="IPR020215">
    <property type="entry name" value="EbsA-like"/>
</dbReference>
<proteinExistence type="predicted"/>